<dbReference type="AlphaFoldDB" id="U4LUJ6"/>
<gene>
    <name evidence="2" type="ORF">PCON_01800</name>
</gene>
<feature type="region of interest" description="Disordered" evidence="1">
    <location>
        <begin position="75"/>
        <end position="127"/>
    </location>
</feature>
<feature type="compositionally biased region" description="Polar residues" evidence="1">
    <location>
        <begin position="75"/>
        <end position="111"/>
    </location>
</feature>
<organism evidence="2 3">
    <name type="scientific">Pyronema omphalodes (strain CBS 100304)</name>
    <name type="common">Pyronema confluens</name>
    <dbReference type="NCBI Taxonomy" id="1076935"/>
    <lineage>
        <taxon>Eukaryota</taxon>
        <taxon>Fungi</taxon>
        <taxon>Dikarya</taxon>
        <taxon>Ascomycota</taxon>
        <taxon>Pezizomycotina</taxon>
        <taxon>Pezizomycetes</taxon>
        <taxon>Pezizales</taxon>
        <taxon>Pyronemataceae</taxon>
        <taxon>Pyronema</taxon>
    </lineage>
</organism>
<proteinExistence type="predicted"/>
<feature type="compositionally biased region" description="Polar residues" evidence="1">
    <location>
        <begin position="31"/>
        <end position="41"/>
    </location>
</feature>
<feature type="compositionally biased region" description="Acidic residues" evidence="1">
    <location>
        <begin position="311"/>
        <end position="320"/>
    </location>
</feature>
<feature type="compositionally biased region" description="Polar residues" evidence="1">
    <location>
        <begin position="283"/>
        <end position="293"/>
    </location>
</feature>
<evidence type="ECO:0000313" key="3">
    <source>
        <dbReference type="Proteomes" id="UP000018144"/>
    </source>
</evidence>
<keyword evidence="3" id="KW-1185">Reference proteome</keyword>
<protein>
    <submittedName>
        <fullName evidence="2">Uncharacterized protein</fullName>
    </submittedName>
</protein>
<dbReference type="Proteomes" id="UP000018144">
    <property type="component" value="Unassembled WGS sequence"/>
</dbReference>
<dbReference type="STRING" id="1076935.U4LUJ6"/>
<feature type="compositionally biased region" description="Polar residues" evidence="1">
    <location>
        <begin position="148"/>
        <end position="157"/>
    </location>
</feature>
<sequence>MSGEIPERDREGMYHFMGNFYDAPVPREPTEITTAPTQSYPNDEDDSFLQNISVPLNPSLYDDFGLHSWEETASQEALQAHNDSNASEYSPYSNTDYSPFSKTEYGASSETEWPPFPETVTSPFSNPVTSSLAEYKVTSPFGRPEPSPISNTVTSPNYNSVYSPNYKPVHKPFSVIERSKDPSYYATAYPHLRPAPSATPGTKFNPLGPTPVTKFSPFSPYRQMTNDNPVAPINPLAVAPVKNDHLSSGVFGPTSPIYRPTDYSAYAPITSFQNRPDYAPTNPHWSPFSSGSHVPSAPKPALVTQPSNDPSGEDSESEEE</sequence>
<feature type="region of interest" description="Disordered" evidence="1">
    <location>
        <begin position="138"/>
        <end position="157"/>
    </location>
</feature>
<accession>U4LUJ6</accession>
<feature type="region of interest" description="Disordered" evidence="1">
    <location>
        <begin position="19"/>
        <end position="50"/>
    </location>
</feature>
<dbReference type="EMBL" id="HF936182">
    <property type="protein sequence ID" value="CCX33762.1"/>
    <property type="molecule type" value="Genomic_DNA"/>
</dbReference>
<reference evidence="2 3" key="1">
    <citation type="journal article" date="2013" name="PLoS Genet.">
        <title>The genome and development-dependent transcriptomes of Pyronema confluens: a window into fungal evolution.</title>
        <authorList>
            <person name="Traeger S."/>
            <person name="Altegoer F."/>
            <person name="Freitag M."/>
            <person name="Gabaldon T."/>
            <person name="Kempken F."/>
            <person name="Kumar A."/>
            <person name="Marcet-Houben M."/>
            <person name="Poggeler S."/>
            <person name="Stajich J.E."/>
            <person name="Nowrousian M."/>
        </authorList>
    </citation>
    <scope>NUCLEOTIDE SEQUENCE [LARGE SCALE GENOMIC DNA]</scope>
    <source>
        <strain evidence="3">CBS 100304</strain>
        <tissue evidence="2">Vegetative mycelium</tissue>
    </source>
</reference>
<evidence type="ECO:0000313" key="2">
    <source>
        <dbReference type="EMBL" id="CCX33762.1"/>
    </source>
</evidence>
<evidence type="ECO:0000256" key="1">
    <source>
        <dbReference type="SAM" id="MobiDB-lite"/>
    </source>
</evidence>
<feature type="region of interest" description="Disordered" evidence="1">
    <location>
        <begin position="272"/>
        <end position="320"/>
    </location>
</feature>
<name>U4LUJ6_PYROM</name>